<evidence type="ECO:0000256" key="1">
    <source>
        <dbReference type="ARBA" id="ARBA00001286"/>
    </source>
</evidence>
<sequence>MATKFRPKSLAACQESHVALWSPLGPIQLSGCTAGVHEVKLQADAAPEPVRDASPLECKVQASPGEVPEPLKLCTAWLVAYFSDPGKVVELPMPPFHHPVFEKNSFTRHVLLTLSSQVKFGDSVSYKQLACLAGNEKAARAVGGAMRSNPAPLLIPCHRVVCSNGELGPYMGGKGNHLKEWLLGRERLLRAEVPSNKVPGMQRA</sequence>
<dbReference type="GO" id="GO:0006281">
    <property type="term" value="P:DNA repair"/>
    <property type="evidence" value="ECO:0007669"/>
    <property type="project" value="UniProtKB-KW"/>
</dbReference>
<evidence type="ECO:0000256" key="7">
    <source>
        <dbReference type="ARBA" id="ARBA00015377"/>
    </source>
</evidence>
<keyword evidence="13" id="KW-0862">Zinc</keyword>
<evidence type="ECO:0000256" key="19">
    <source>
        <dbReference type="ARBA" id="ARBA00049348"/>
    </source>
</evidence>
<keyword evidence="8" id="KW-0597">Phosphoprotein</keyword>
<comment type="catalytic activity">
    <reaction evidence="1">
        <text>a 4-O-methyl-thymidine in DNA + L-cysteinyl-[protein] = a thymidine in DNA + S-methyl-L-cysteinyl-[protein]</text>
        <dbReference type="Rhea" id="RHEA:53428"/>
        <dbReference type="Rhea" id="RHEA-COMP:10131"/>
        <dbReference type="Rhea" id="RHEA-COMP:10132"/>
        <dbReference type="Rhea" id="RHEA-COMP:13555"/>
        <dbReference type="Rhea" id="RHEA-COMP:13556"/>
        <dbReference type="ChEBI" id="CHEBI:29950"/>
        <dbReference type="ChEBI" id="CHEBI:82612"/>
        <dbReference type="ChEBI" id="CHEBI:137386"/>
        <dbReference type="ChEBI" id="CHEBI:137387"/>
        <dbReference type="EC" id="2.1.1.63"/>
    </reaction>
</comment>
<keyword evidence="14" id="KW-0238">DNA-binding</keyword>
<dbReference type="FunFam" id="3.30.160.70:FF:000001">
    <property type="entry name" value="Methylated-DNA--protein-cysteine methyltransferase"/>
    <property type="match status" value="1"/>
</dbReference>
<evidence type="ECO:0000313" key="22">
    <source>
        <dbReference type="Proteomes" id="UP001066276"/>
    </source>
</evidence>
<evidence type="ECO:0000256" key="18">
    <source>
        <dbReference type="ARBA" id="ARBA00031621"/>
    </source>
</evidence>
<reference evidence="21" key="1">
    <citation type="journal article" date="2022" name="bioRxiv">
        <title>Sequencing and chromosome-scale assembly of the giantPleurodeles waltlgenome.</title>
        <authorList>
            <person name="Brown T."/>
            <person name="Elewa A."/>
            <person name="Iarovenko S."/>
            <person name="Subramanian E."/>
            <person name="Araus A.J."/>
            <person name="Petzold A."/>
            <person name="Susuki M."/>
            <person name="Suzuki K.-i.T."/>
            <person name="Hayashi T."/>
            <person name="Toyoda A."/>
            <person name="Oliveira C."/>
            <person name="Osipova E."/>
            <person name="Leigh N.D."/>
            <person name="Simon A."/>
            <person name="Yun M.H."/>
        </authorList>
    </citation>
    <scope>NUCLEOTIDE SEQUENCE</scope>
    <source>
        <strain evidence="21">20211129_DDA</strain>
        <tissue evidence="21">Liver</tissue>
    </source>
</reference>
<evidence type="ECO:0000256" key="12">
    <source>
        <dbReference type="ARBA" id="ARBA00022763"/>
    </source>
</evidence>
<evidence type="ECO:0000256" key="11">
    <source>
        <dbReference type="ARBA" id="ARBA00022723"/>
    </source>
</evidence>
<evidence type="ECO:0000256" key="17">
    <source>
        <dbReference type="ARBA" id="ARBA00030795"/>
    </source>
</evidence>
<evidence type="ECO:0000256" key="2">
    <source>
        <dbReference type="ARBA" id="ARBA00001947"/>
    </source>
</evidence>
<comment type="function">
    <text evidence="3">Involved in the cellular defense against the biological effects of O6-methylguanine (O6-MeG) and O4-methylthymine (O4-MeT) in DNA. Repairs the methylated nucleobase in DNA by stoichiometrically transferring the methyl group to a cysteine residue in the enzyme. This is a suicide reaction: the enzyme is irreversibly inactivated.</text>
</comment>
<evidence type="ECO:0000256" key="16">
    <source>
        <dbReference type="ARBA" id="ARBA00023242"/>
    </source>
</evidence>
<evidence type="ECO:0000256" key="14">
    <source>
        <dbReference type="ARBA" id="ARBA00023125"/>
    </source>
</evidence>
<dbReference type="AlphaFoldDB" id="A0AAV7TCY3"/>
<dbReference type="InterPro" id="IPR014048">
    <property type="entry name" value="MethylDNA_cys_MeTrfase_DNA-bd"/>
</dbReference>
<comment type="similarity">
    <text evidence="5">Belongs to the MGMT family.</text>
</comment>
<dbReference type="GO" id="GO:0003908">
    <property type="term" value="F:methylated-DNA-[protein]-cysteine S-methyltransferase activity"/>
    <property type="evidence" value="ECO:0007669"/>
    <property type="project" value="UniProtKB-EC"/>
</dbReference>
<keyword evidence="15" id="KW-0234">DNA repair</keyword>
<comment type="subcellular location">
    <subcellularLocation>
        <location evidence="4">Nucleus</location>
    </subcellularLocation>
</comment>
<dbReference type="FunFam" id="1.10.10.10:FF:000214">
    <property type="entry name" value="Methylated-DNA--protein-cysteine methyltransferase"/>
    <property type="match status" value="1"/>
</dbReference>
<evidence type="ECO:0000256" key="15">
    <source>
        <dbReference type="ARBA" id="ARBA00023204"/>
    </source>
</evidence>
<keyword evidence="10" id="KW-0808">Transferase</keyword>
<dbReference type="GO" id="GO:0005654">
    <property type="term" value="C:nucleoplasm"/>
    <property type="evidence" value="ECO:0007669"/>
    <property type="project" value="TreeGrafter"/>
</dbReference>
<dbReference type="Gene3D" id="3.30.160.70">
    <property type="entry name" value="Methylated DNA-protein cysteine methyltransferase domain"/>
    <property type="match status" value="1"/>
</dbReference>
<evidence type="ECO:0000256" key="10">
    <source>
        <dbReference type="ARBA" id="ARBA00022679"/>
    </source>
</evidence>
<dbReference type="EC" id="2.1.1.63" evidence="6"/>
<dbReference type="SUPFAM" id="SSF46767">
    <property type="entry name" value="Methylated DNA-protein cysteine methyltransferase, C-terminal domain"/>
    <property type="match status" value="1"/>
</dbReference>
<evidence type="ECO:0000256" key="5">
    <source>
        <dbReference type="ARBA" id="ARBA00008711"/>
    </source>
</evidence>
<evidence type="ECO:0000256" key="9">
    <source>
        <dbReference type="ARBA" id="ARBA00022603"/>
    </source>
</evidence>
<dbReference type="GO" id="GO:0003677">
    <property type="term" value="F:DNA binding"/>
    <property type="evidence" value="ECO:0007669"/>
    <property type="project" value="UniProtKB-KW"/>
</dbReference>
<keyword evidence="11" id="KW-0479">Metal-binding</keyword>
<dbReference type="GO" id="GO:0032259">
    <property type="term" value="P:methylation"/>
    <property type="evidence" value="ECO:0007669"/>
    <property type="project" value="UniProtKB-KW"/>
</dbReference>
<protein>
    <recommendedName>
        <fullName evidence="7">Methylated-DNA--protein-cysteine methyltransferase</fullName>
        <ecNumber evidence="6">2.1.1.63</ecNumber>
    </recommendedName>
    <alternativeName>
        <fullName evidence="17">6-O-methylguanine-DNA methyltransferase</fullName>
    </alternativeName>
    <alternativeName>
        <fullName evidence="18">O-6-methylguanine-DNA-alkyltransferase</fullName>
    </alternativeName>
</protein>
<comment type="caution">
    <text evidence="21">The sequence shown here is derived from an EMBL/GenBank/DDBJ whole genome shotgun (WGS) entry which is preliminary data.</text>
</comment>
<comment type="catalytic activity">
    <reaction evidence="19">
        <text>a 6-O-methyl-2'-deoxyguanosine in DNA + L-cysteinyl-[protein] = S-methyl-L-cysteinyl-[protein] + a 2'-deoxyguanosine in DNA</text>
        <dbReference type="Rhea" id="RHEA:24000"/>
        <dbReference type="Rhea" id="RHEA-COMP:10131"/>
        <dbReference type="Rhea" id="RHEA-COMP:10132"/>
        <dbReference type="Rhea" id="RHEA-COMP:11367"/>
        <dbReference type="Rhea" id="RHEA-COMP:11368"/>
        <dbReference type="ChEBI" id="CHEBI:29950"/>
        <dbReference type="ChEBI" id="CHEBI:82612"/>
        <dbReference type="ChEBI" id="CHEBI:85445"/>
        <dbReference type="ChEBI" id="CHEBI:85448"/>
        <dbReference type="EC" id="2.1.1.63"/>
    </reaction>
</comment>
<accession>A0AAV7TCY3</accession>
<keyword evidence="22" id="KW-1185">Reference proteome</keyword>
<proteinExistence type="inferred from homology"/>
<evidence type="ECO:0000256" key="4">
    <source>
        <dbReference type="ARBA" id="ARBA00004123"/>
    </source>
</evidence>
<dbReference type="PROSITE" id="PS00374">
    <property type="entry name" value="MGMT"/>
    <property type="match status" value="1"/>
</dbReference>
<dbReference type="InterPro" id="IPR036388">
    <property type="entry name" value="WH-like_DNA-bd_sf"/>
</dbReference>
<dbReference type="NCBIfam" id="TIGR00589">
    <property type="entry name" value="ogt"/>
    <property type="match status" value="1"/>
</dbReference>
<keyword evidence="12" id="KW-0227">DNA damage</keyword>
<evidence type="ECO:0000259" key="20">
    <source>
        <dbReference type="Pfam" id="PF01035"/>
    </source>
</evidence>
<dbReference type="Gene3D" id="1.10.10.10">
    <property type="entry name" value="Winged helix-like DNA-binding domain superfamily/Winged helix DNA-binding domain"/>
    <property type="match status" value="1"/>
</dbReference>
<keyword evidence="9" id="KW-0489">Methyltransferase</keyword>
<feature type="domain" description="Methylated-DNA-[protein]-cysteine S-methyltransferase DNA binding" evidence="20">
    <location>
        <begin position="106"/>
        <end position="187"/>
    </location>
</feature>
<dbReference type="GO" id="GO:0046872">
    <property type="term" value="F:metal ion binding"/>
    <property type="evidence" value="ECO:0007669"/>
    <property type="project" value="UniProtKB-KW"/>
</dbReference>
<comment type="cofactor">
    <cofactor evidence="2">
        <name>Zn(2+)</name>
        <dbReference type="ChEBI" id="CHEBI:29105"/>
    </cofactor>
</comment>
<evidence type="ECO:0000313" key="21">
    <source>
        <dbReference type="EMBL" id="KAJ1174156.1"/>
    </source>
</evidence>
<organism evidence="21 22">
    <name type="scientific">Pleurodeles waltl</name>
    <name type="common">Iberian ribbed newt</name>
    <dbReference type="NCBI Taxonomy" id="8319"/>
    <lineage>
        <taxon>Eukaryota</taxon>
        <taxon>Metazoa</taxon>
        <taxon>Chordata</taxon>
        <taxon>Craniata</taxon>
        <taxon>Vertebrata</taxon>
        <taxon>Euteleostomi</taxon>
        <taxon>Amphibia</taxon>
        <taxon>Batrachia</taxon>
        <taxon>Caudata</taxon>
        <taxon>Salamandroidea</taxon>
        <taxon>Salamandridae</taxon>
        <taxon>Pleurodelinae</taxon>
        <taxon>Pleurodeles</taxon>
    </lineage>
</organism>
<evidence type="ECO:0000256" key="3">
    <source>
        <dbReference type="ARBA" id="ARBA00003317"/>
    </source>
</evidence>
<dbReference type="InterPro" id="IPR001497">
    <property type="entry name" value="MethylDNA_cys_MeTrfase_AS"/>
</dbReference>
<dbReference type="EMBL" id="JANPWB010000007">
    <property type="protein sequence ID" value="KAJ1174156.1"/>
    <property type="molecule type" value="Genomic_DNA"/>
</dbReference>
<keyword evidence="16" id="KW-0539">Nucleus</keyword>
<dbReference type="SUPFAM" id="SSF53155">
    <property type="entry name" value="Methylated DNA-protein cysteine methyltransferase domain"/>
    <property type="match status" value="1"/>
</dbReference>
<dbReference type="InterPro" id="IPR036631">
    <property type="entry name" value="MGMT_N_sf"/>
</dbReference>
<evidence type="ECO:0000256" key="8">
    <source>
        <dbReference type="ARBA" id="ARBA00022553"/>
    </source>
</evidence>
<dbReference type="InterPro" id="IPR036217">
    <property type="entry name" value="MethylDNA_cys_MeTrfase_DNAb"/>
</dbReference>
<dbReference type="PANTHER" id="PTHR46460">
    <property type="entry name" value="METHYLATED-DNA--PROTEIN-CYSTEINE METHYLTRANSFERASE"/>
    <property type="match status" value="1"/>
</dbReference>
<dbReference type="CDD" id="cd06445">
    <property type="entry name" value="ATase"/>
    <property type="match status" value="1"/>
</dbReference>
<evidence type="ECO:0000256" key="13">
    <source>
        <dbReference type="ARBA" id="ARBA00022833"/>
    </source>
</evidence>
<dbReference type="Proteomes" id="UP001066276">
    <property type="component" value="Chromosome 4_1"/>
</dbReference>
<dbReference type="PANTHER" id="PTHR46460:SF1">
    <property type="entry name" value="METHYLATED-DNA--PROTEIN-CYSTEINE METHYLTRANSFERASE"/>
    <property type="match status" value="1"/>
</dbReference>
<dbReference type="Pfam" id="PF01035">
    <property type="entry name" value="DNA_binding_1"/>
    <property type="match status" value="1"/>
</dbReference>
<gene>
    <name evidence="21" type="ORF">NDU88_005979</name>
</gene>
<evidence type="ECO:0000256" key="6">
    <source>
        <dbReference type="ARBA" id="ARBA00011918"/>
    </source>
</evidence>
<name>A0AAV7TCY3_PLEWA</name>